<gene>
    <name evidence="1" type="ORF">RHMOL_Rhmol07G0264400</name>
</gene>
<dbReference type="EMBL" id="CM046394">
    <property type="protein sequence ID" value="KAI8548310.1"/>
    <property type="molecule type" value="Genomic_DNA"/>
</dbReference>
<protein>
    <submittedName>
        <fullName evidence="1">Uncharacterized protein</fullName>
    </submittedName>
</protein>
<evidence type="ECO:0000313" key="1">
    <source>
        <dbReference type="EMBL" id="KAI8548310.1"/>
    </source>
</evidence>
<dbReference type="Proteomes" id="UP001062846">
    <property type="component" value="Chromosome 7"/>
</dbReference>
<accession>A0ACC0N565</accession>
<keyword evidence="2" id="KW-1185">Reference proteome</keyword>
<name>A0ACC0N565_RHOML</name>
<comment type="caution">
    <text evidence="1">The sequence shown here is derived from an EMBL/GenBank/DDBJ whole genome shotgun (WGS) entry which is preliminary data.</text>
</comment>
<organism evidence="1 2">
    <name type="scientific">Rhododendron molle</name>
    <name type="common">Chinese azalea</name>
    <name type="synonym">Azalea mollis</name>
    <dbReference type="NCBI Taxonomy" id="49168"/>
    <lineage>
        <taxon>Eukaryota</taxon>
        <taxon>Viridiplantae</taxon>
        <taxon>Streptophyta</taxon>
        <taxon>Embryophyta</taxon>
        <taxon>Tracheophyta</taxon>
        <taxon>Spermatophyta</taxon>
        <taxon>Magnoliopsida</taxon>
        <taxon>eudicotyledons</taxon>
        <taxon>Gunneridae</taxon>
        <taxon>Pentapetalae</taxon>
        <taxon>asterids</taxon>
        <taxon>Ericales</taxon>
        <taxon>Ericaceae</taxon>
        <taxon>Ericoideae</taxon>
        <taxon>Rhodoreae</taxon>
        <taxon>Rhododendron</taxon>
    </lineage>
</organism>
<reference evidence="1" key="1">
    <citation type="submission" date="2022-02" db="EMBL/GenBank/DDBJ databases">
        <title>Plant Genome Project.</title>
        <authorList>
            <person name="Zhang R.-G."/>
        </authorList>
    </citation>
    <scope>NUCLEOTIDE SEQUENCE</scope>
    <source>
        <strain evidence="1">AT1</strain>
    </source>
</reference>
<evidence type="ECO:0000313" key="2">
    <source>
        <dbReference type="Proteomes" id="UP001062846"/>
    </source>
</evidence>
<sequence length="109" mass="11992">MVTPIVNAIENQFRAYYSKKPISLLIRSTLVISTVVVALSIPFFGYLMSLVGAFLRVIGSIILPCLCYLKISGTYRRFEPIVIEVIVLLGIAIVIVGTYASVLEIVGRL</sequence>
<proteinExistence type="predicted"/>